<gene>
    <name evidence="8" type="ORF">HC175_15820</name>
</gene>
<reference evidence="8 9" key="1">
    <citation type="submission" date="2020-03" db="EMBL/GenBank/DDBJ databases">
        <title>Salinimicrobium sp. nov, isolated from SCS.</title>
        <authorList>
            <person name="Cao W.R."/>
        </authorList>
    </citation>
    <scope>NUCLEOTIDE SEQUENCE [LARGE SCALE GENOMIC DNA]</scope>
    <source>
        <strain evidence="9">J15B91</strain>
    </source>
</reference>
<comment type="catalytic activity">
    <reaction evidence="1">
        <text>ATP + protein L-histidine = ADP + protein N-phospho-L-histidine.</text>
        <dbReference type="EC" id="2.7.13.3"/>
    </reaction>
</comment>
<evidence type="ECO:0000313" key="8">
    <source>
        <dbReference type="EMBL" id="NJW54378.1"/>
    </source>
</evidence>
<keyword evidence="9" id="KW-1185">Reference proteome</keyword>
<sequence>RKGDFLKMVSHELKTPVTSIKGYVQLLLNMLQPVEDKLPAGIPLKTSLERIDNQVIRLTRLISEMLDLSRLEENKLELNKDVFSLNELIDQTVQDIKLTNTQHQMTVFHTCRAEVEADRDRIGQVLINFITNAIKYSPESRNIEIHIIEAAPNKVGVSVRDQGIGIDKKYHKNIFKRFYRIGGVNEETYSGFGIGLYLANEIIERHNGSIEVKSRKGTGSDFCFKLSAVSIEK</sequence>
<dbReference type="SUPFAM" id="SSF55874">
    <property type="entry name" value="ATPase domain of HSP90 chaperone/DNA topoisomerase II/histidine kinase"/>
    <property type="match status" value="1"/>
</dbReference>
<organism evidence="8 9">
    <name type="scientific">Salinimicrobium oceani</name>
    <dbReference type="NCBI Taxonomy" id="2722702"/>
    <lineage>
        <taxon>Bacteria</taxon>
        <taxon>Pseudomonadati</taxon>
        <taxon>Bacteroidota</taxon>
        <taxon>Flavobacteriia</taxon>
        <taxon>Flavobacteriales</taxon>
        <taxon>Flavobacteriaceae</taxon>
        <taxon>Salinimicrobium</taxon>
    </lineage>
</organism>
<dbReference type="PANTHER" id="PTHR43711:SF1">
    <property type="entry name" value="HISTIDINE KINASE 1"/>
    <property type="match status" value="1"/>
</dbReference>
<accession>A0ABX1D1L6</accession>
<dbReference type="CDD" id="cd00082">
    <property type="entry name" value="HisKA"/>
    <property type="match status" value="1"/>
</dbReference>
<dbReference type="SUPFAM" id="SSF47384">
    <property type="entry name" value="Homodimeric domain of signal transducing histidine kinase"/>
    <property type="match status" value="1"/>
</dbReference>
<keyword evidence="6" id="KW-0902">Two-component regulatory system</keyword>
<dbReference type="EC" id="2.7.13.3" evidence="2"/>
<evidence type="ECO:0000256" key="2">
    <source>
        <dbReference type="ARBA" id="ARBA00012438"/>
    </source>
</evidence>
<dbReference type="InterPro" id="IPR003661">
    <property type="entry name" value="HisK_dim/P_dom"/>
</dbReference>
<evidence type="ECO:0000256" key="3">
    <source>
        <dbReference type="ARBA" id="ARBA00022553"/>
    </source>
</evidence>
<evidence type="ECO:0000313" key="9">
    <source>
        <dbReference type="Proteomes" id="UP000703674"/>
    </source>
</evidence>
<name>A0ABX1D1L6_9FLAO</name>
<dbReference type="SMART" id="SM00387">
    <property type="entry name" value="HATPase_c"/>
    <property type="match status" value="1"/>
</dbReference>
<dbReference type="Gene3D" id="1.10.287.130">
    <property type="match status" value="1"/>
</dbReference>
<feature type="non-terminal residue" evidence="8">
    <location>
        <position position="1"/>
    </location>
</feature>
<evidence type="ECO:0000256" key="5">
    <source>
        <dbReference type="ARBA" id="ARBA00022777"/>
    </source>
</evidence>
<evidence type="ECO:0000259" key="7">
    <source>
        <dbReference type="PROSITE" id="PS50109"/>
    </source>
</evidence>
<keyword evidence="5 8" id="KW-0418">Kinase</keyword>
<dbReference type="SMART" id="SM00388">
    <property type="entry name" value="HisKA"/>
    <property type="match status" value="1"/>
</dbReference>
<comment type="caution">
    <text evidence="8">The sequence shown here is derived from an EMBL/GenBank/DDBJ whole genome shotgun (WGS) entry which is preliminary data.</text>
</comment>
<dbReference type="InterPro" id="IPR050736">
    <property type="entry name" value="Sensor_HK_Regulatory"/>
</dbReference>
<evidence type="ECO:0000256" key="1">
    <source>
        <dbReference type="ARBA" id="ARBA00000085"/>
    </source>
</evidence>
<keyword evidence="4" id="KW-0808">Transferase</keyword>
<dbReference type="GO" id="GO:0016301">
    <property type="term" value="F:kinase activity"/>
    <property type="evidence" value="ECO:0007669"/>
    <property type="project" value="UniProtKB-KW"/>
</dbReference>
<dbReference type="Proteomes" id="UP000703674">
    <property type="component" value="Unassembled WGS sequence"/>
</dbReference>
<dbReference type="InterPro" id="IPR003594">
    <property type="entry name" value="HATPase_dom"/>
</dbReference>
<dbReference type="InterPro" id="IPR036097">
    <property type="entry name" value="HisK_dim/P_sf"/>
</dbReference>
<dbReference type="InterPro" id="IPR004358">
    <property type="entry name" value="Sig_transdc_His_kin-like_C"/>
</dbReference>
<dbReference type="Pfam" id="PF00512">
    <property type="entry name" value="HisKA"/>
    <property type="match status" value="1"/>
</dbReference>
<evidence type="ECO:0000256" key="6">
    <source>
        <dbReference type="ARBA" id="ARBA00023012"/>
    </source>
</evidence>
<keyword evidence="3" id="KW-0597">Phosphoprotein</keyword>
<protein>
    <recommendedName>
        <fullName evidence="2">histidine kinase</fullName>
        <ecNumber evidence="2">2.7.13.3</ecNumber>
    </recommendedName>
</protein>
<evidence type="ECO:0000256" key="4">
    <source>
        <dbReference type="ARBA" id="ARBA00022679"/>
    </source>
</evidence>
<dbReference type="Pfam" id="PF02518">
    <property type="entry name" value="HATPase_c"/>
    <property type="match status" value="1"/>
</dbReference>
<dbReference type="InterPro" id="IPR036890">
    <property type="entry name" value="HATPase_C_sf"/>
</dbReference>
<dbReference type="PANTHER" id="PTHR43711">
    <property type="entry name" value="TWO-COMPONENT HISTIDINE KINASE"/>
    <property type="match status" value="1"/>
</dbReference>
<proteinExistence type="predicted"/>
<feature type="domain" description="Histidine kinase" evidence="7">
    <location>
        <begin position="8"/>
        <end position="230"/>
    </location>
</feature>
<dbReference type="PRINTS" id="PR00344">
    <property type="entry name" value="BCTRLSENSOR"/>
</dbReference>
<dbReference type="RefSeq" id="WP_168139395.1">
    <property type="nucleotide sequence ID" value="NZ_JAAVJR010000129.1"/>
</dbReference>
<dbReference type="InterPro" id="IPR005467">
    <property type="entry name" value="His_kinase_dom"/>
</dbReference>
<dbReference type="EMBL" id="JAAVJR010000129">
    <property type="protein sequence ID" value="NJW54378.1"/>
    <property type="molecule type" value="Genomic_DNA"/>
</dbReference>
<dbReference type="PROSITE" id="PS50109">
    <property type="entry name" value="HIS_KIN"/>
    <property type="match status" value="1"/>
</dbReference>
<dbReference type="Gene3D" id="3.30.565.10">
    <property type="entry name" value="Histidine kinase-like ATPase, C-terminal domain"/>
    <property type="match status" value="1"/>
</dbReference>